<protein>
    <submittedName>
        <fullName evidence="4">GNAT family N-acetyltransferase</fullName>
    </submittedName>
</protein>
<dbReference type="Proteomes" id="UP000291236">
    <property type="component" value="Chromosome"/>
</dbReference>
<evidence type="ECO:0000313" key="5">
    <source>
        <dbReference type="Proteomes" id="UP000291236"/>
    </source>
</evidence>
<evidence type="ECO:0000259" key="3">
    <source>
        <dbReference type="PROSITE" id="PS51186"/>
    </source>
</evidence>
<evidence type="ECO:0000256" key="1">
    <source>
        <dbReference type="ARBA" id="ARBA00022679"/>
    </source>
</evidence>
<dbReference type="Pfam" id="PF00583">
    <property type="entry name" value="Acetyltransf_1"/>
    <property type="match status" value="1"/>
</dbReference>
<organism evidence="4 5">
    <name type="scientific">Fluviispira sanaruensis</name>
    <dbReference type="NCBI Taxonomy" id="2493639"/>
    <lineage>
        <taxon>Bacteria</taxon>
        <taxon>Pseudomonadati</taxon>
        <taxon>Bdellovibrionota</taxon>
        <taxon>Oligoflexia</taxon>
        <taxon>Silvanigrellales</taxon>
        <taxon>Silvanigrellaceae</taxon>
        <taxon>Fluviispira</taxon>
    </lineage>
</organism>
<dbReference type="PANTHER" id="PTHR42919">
    <property type="entry name" value="N-ALPHA-ACETYLTRANSFERASE"/>
    <property type="match status" value="1"/>
</dbReference>
<dbReference type="InterPro" id="IPR000182">
    <property type="entry name" value="GNAT_dom"/>
</dbReference>
<accession>A0A4P2VJT6</accession>
<proteinExistence type="predicted"/>
<dbReference type="PANTHER" id="PTHR42919:SF8">
    <property type="entry name" value="N-ALPHA-ACETYLTRANSFERASE 50"/>
    <property type="match status" value="1"/>
</dbReference>
<sequence>MIISTSENKYFSNTSETEIKMLTKSDWQSWKKIRLECLKNAPTAFVSSFEDISKKPDTFFQEKVEENKIYGAFCDGELVSVVTFSQDSREKDCHRGHISGMYTKPEFAGKGIGSKLIAAVIKDASKLVTQIHLGCVANNKPALRLYKNHGFEIYGTDPRAIKLNDEFYDMLLMWLKLK</sequence>
<dbReference type="PROSITE" id="PS51186">
    <property type="entry name" value="GNAT"/>
    <property type="match status" value="1"/>
</dbReference>
<dbReference type="GO" id="GO:0016747">
    <property type="term" value="F:acyltransferase activity, transferring groups other than amino-acyl groups"/>
    <property type="evidence" value="ECO:0007669"/>
    <property type="project" value="InterPro"/>
</dbReference>
<feature type="domain" description="N-acetyltransferase" evidence="3">
    <location>
        <begin position="17"/>
        <end position="178"/>
    </location>
</feature>
<gene>
    <name evidence="4" type="ORF">JCM31447_03050</name>
</gene>
<dbReference type="InterPro" id="IPR051556">
    <property type="entry name" value="N-term/lysine_N-AcTrnsfr"/>
</dbReference>
<dbReference type="Gene3D" id="3.40.630.30">
    <property type="match status" value="1"/>
</dbReference>
<name>A0A4P2VJT6_FLUSA</name>
<keyword evidence="5" id="KW-1185">Reference proteome</keyword>
<dbReference type="AlphaFoldDB" id="A0A4P2VJT6"/>
<evidence type="ECO:0000313" key="4">
    <source>
        <dbReference type="EMBL" id="BBH51880.1"/>
    </source>
</evidence>
<dbReference type="InterPro" id="IPR016181">
    <property type="entry name" value="Acyl_CoA_acyltransferase"/>
</dbReference>
<dbReference type="SUPFAM" id="SSF55729">
    <property type="entry name" value="Acyl-CoA N-acyltransferases (Nat)"/>
    <property type="match status" value="1"/>
</dbReference>
<reference evidence="4 5" key="1">
    <citation type="submission" date="2018-12" db="EMBL/GenBank/DDBJ databases">
        <title>Rubrispira sanarue gen. nov., sp., nov., a member of the order Silvanigrellales, isolated from a brackish lake in Hamamatsu Japan.</title>
        <authorList>
            <person name="Maejima Y."/>
            <person name="Iino T."/>
            <person name="Muraguchi Y."/>
            <person name="Fukuda K."/>
            <person name="Nojiri H."/>
            <person name="Ohkuma M."/>
            <person name="Moriuchi R."/>
            <person name="Dohra H."/>
            <person name="Kimbara K."/>
            <person name="Shintani M."/>
        </authorList>
    </citation>
    <scope>NUCLEOTIDE SEQUENCE [LARGE SCALE GENOMIC DNA]</scope>
    <source>
        <strain evidence="4 5">RF1110005</strain>
    </source>
</reference>
<dbReference type="KEGG" id="sbf:JCM31447_03050"/>
<keyword evidence="2" id="KW-0012">Acyltransferase</keyword>
<evidence type="ECO:0000256" key="2">
    <source>
        <dbReference type="ARBA" id="ARBA00023315"/>
    </source>
</evidence>
<dbReference type="EMBL" id="AP019368">
    <property type="protein sequence ID" value="BBH51880.1"/>
    <property type="molecule type" value="Genomic_DNA"/>
</dbReference>
<keyword evidence="1 4" id="KW-0808">Transferase</keyword>
<dbReference type="CDD" id="cd04301">
    <property type="entry name" value="NAT_SF"/>
    <property type="match status" value="1"/>
</dbReference>